<keyword evidence="2" id="KW-0812">Transmembrane</keyword>
<evidence type="ECO:0000256" key="2">
    <source>
        <dbReference type="SAM" id="Phobius"/>
    </source>
</evidence>
<accession>A0AAV3RIK1</accession>
<feature type="transmembrane region" description="Helical" evidence="2">
    <location>
        <begin position="133"/>
        <end position="151"/>
    </location>
</feature>
<feature type="region of interest" description="Disordered" evidence="1">
    <location>
        <begin position="58"/>
        <end position="100"/>
    </location>
</feature>
<comment type="caution">
    <text evidence="3">The sequence shown here is derived from an EMBL/GenBank/DDBJ whole genome shotgun (WGS) entry which is preliminary data.</text>
</comment>
<dbReference type="PANTHER" id="PTHR35725">
    <property type="entry name" value="CLASSICAL ARABINOGALACTAN PROTEIN 26"/>
    <property type="match status" value="1"/>
</dbReference>
<evidence type="ECO:0000313" key="3">
    <source>
        <dbReference type="EMBL" id="GAA0176234.1"/>
    </source>
</evidence>
<dbReference type="InterPro" id="IPR039346">
    <property type="entry name" value="AGP25/26"/>
</dbReference>
<keyword evidence="4" id="KW-1185">Reference proteome</keyword>
<dbReference type="AlphaFoldDB" id="A0AAV3RIK1"/>
<keyword evidence="2" id="KW-1133">Transmembrane helix</keyword>
<evidence type="ECO:0000313" key="4">
    <source>
        <dbReference type="Proteomes" id="UP001454036"/>
    </source>
</evidence>
<dbReference type="PANTHER" id="PTHR35725:SF4">
    <property type="entry name" value="CLASSICAL ARABINOGALACTAN PROTEIN 26"/>
    <property type="match status" value="1"/>
</dbReference>
<sequence length="152" mass="16003">MASSSFRFTFATLIIMVSLFYSLSPILAYSAYNAGLGSQYLPISTPSISAAPAVLPESPLASPSPSYQELSPDITPLLPSPSGGGGEVEPTIPSSPSIPNPDEALIGPDFAYAPDGSLQEISASRCLFSFGQVYKLSMVFGVLCFWLFQALP</sequence>
<organism evidence="3 4">
    <name type="scientific">Lithospermum erythrorhizon</name>
    <name type="common">Purple gromwell</name>
    <name type="synonym">Lithospermum officinale var. erythrorhizon</name>
    <dbReference type="NCBI Taxonomy" id="34254"/>
    <lineage>
        <taxon>Eukaryota</taxon>
        <taxon>Viridiplantae</taxon>
        <taxon>Streptophyta</taxon>
        <taxon>Embryophyta</taxon>
        <taxon>Tracheophyta</taxon>
        <taxon>Spermatophyta</taxon>
        <taxon>Magnoliopsida</taxon>
        <taxon>eudicotyledons</taxon>
        <taxon>Gunneridae</taxon>
        <taxon>Pentapetalae</taxon>
        <taxon>asterids</taxon>
        <taxon>lamiids</taxon>
        <taxon>Boraginales</taxon>
        <taxon>Boraginaceae</taxon>
        <taxon>Boraginoideae</taxon>
        <taxon>Lithospermeae</taxon>
        <taxon>Lithospermum</taxon>
    </lineage>
</organism>
<reference evidence="3 4" key="1">
    <citation type="submission" date="2024-01" db="EMBL/GenBank/DDBJ databases">
        <title>The complete chloroplast genome sequence of Lithospermum erythrorhizon: insights into the phylogenetic relationship among Boraginaceae species and the maternal lineages of purple gromwells.</title>
        <authorList>
            <person name="Okada T."/>
            <person name="Watanabe K."/>
        </authorList>
    </citation>
    <scope>NUCLEOTIDE SEQUENCE [LARGE SCALE GENOMIC DNA]</scope>
</reference>
<name>A0AAV3RIK1_LITER</name>
<evidence type="ECO:0000256" key="1">
    <source>
        <dbReference type="SAM" id="MobiDB-lite"/>
    </source>
</evidence>
<protein>
    <submittedName>
        <fullName evidence="3">Uncharacterized protein</fullName>
    </submittedName>
</protein>
<proteinExistence type="predicted"/>
<feature type="transmembrane region" description="Helical" evidence="2">
    <location>
        <begin position="6"/>
        <end position="29"/>
    </location>
</feature>
<dbReference type="EMBL" id="BAABME010027863">
    <property type="protein sequence ID" value="GAA0176234.1"/>
    <property type="molecule type" value="Genomic_DNA"/>
</dbReference>
<gene>
    <name evidence="3" type="ORF">LIER_42045</name>
</gene>
<keyword evidence="2" id="KW-0472">Membrane</keyword>
<dbReference type="Proteomes" id="UP001454036">
    <property type="component" value="Unassembled WGS sequence"/>
</dbReference>